<dbReference type="Proteomes" id="UP000561045">
    <property type="component" value="Unassembled WGS sequence"/>
</dbReference>
<evidence type="ECO:0000256" key="6">
    <source>
        <dbReference type="HAMAP-Rule" id="MF_01848"/>
    </source>
</evidence>
<keyword evidence="9" id="KW-1185">Reference proteome</keyword>
<dbReference type="RefSeq" id="WP_183635931.1">
    <property type="nucleotide sequence ID" value="NZ_BAABLE010000005.1"/>
</dbReference>
<evidence type="ECO:0000256" key="7">
    <source>
        <dbReference type="SAM" id="MobiDB-lite"/>
    </source>
</evidence>
<comment type="similarity">
    <text evidence="6">Belongs to the methyltransferase superfamily. METTL16/RlmF family.</text>
</comment>
<dbReference type="Pfam" id="PF05971">
    <property type="entry name" value="Methyltransf_10"/>
    <property type="match status" value="1"/>
</dbReference>
<keyword evidence="4 6" id="KW-0808">Transferase</keyword>
<keyword evidence="2 6" id="KW-0698">rRNA processing</keyword>
<comment type="catalytic activity">
    <reaction evidence="6">
        <text>adenosine(1618) in 23S rRNA + S-adenosyl-L-methionine = N(6)-methyladenosine(1618) in 23S rRNA + S-adenosyl-L-homocysteine + H(+)</text>
        <dbReference type="Rhea" id="RHEA:16497"/>
        <dbReference type="Rhea" id="RHEA-COMP:10229"/>
        <dbReference type="Rhea" id="RHEA-COMP:10231"/>
        <dbReference type="ChEBI" id="CHEBI:15378"/>
        <dbReference type="ChEBI" id="CHEBI:57856"/>
        <dbReference type="ChEBI" id="CHEBI:59789"/>
        <dbReference type="ChEBI" id="CHEBI:74411"/>
        <dbReference type="ChEBI" id="CHEBI:74449"/>
        <dbReference type="EC" id="2.1.1.181"/>
    </reaction>
</comment>
<dbReference type="EMBL" id="JACIET010000002">
    <property type="protein sequence ID" value="MBB4014028.1"/>
    <property type="molecule type" value="Genomic_DNA"/>
</dbReference>
<reference evidence="8 9" key="1">
    <citation type="submission" date="2020-08" db="EMBL/GenBank/DDBJ databases">
        <title>Genomic Encyclopedia of Type Strains, Phase IV (KMG-IV): sequencing the most valuable type-strain genomes for metagenomic binning, comparative biology and taxonomic classification.</title>
        <authorList>
            <person name="Goeker M."/>
        </authorList>
    </citation>
    <scope>NUCLEOTIDE SEQUENCE [LARGE SCALE GENOMIC DNA]</scope>
    <source>
        <strain evidence="8 9">DSM 106739</strain>
    </source>
</reference>
<dbReference type="SUPFAM" id="SSF53335">
    <property type="entry name" value="S-adenosyl-L-methionine-dependent methyltransferases"/>
    <property type="match status" value="1"/>
</dbReference>
<evidence type="ECO:0000313" key="8">
    <source>
        <dbReference type="EMBL" id="MBB4014028.1"/>
    </source>
</evidence>
<evidence type="ECO:0000256" key="1">
    <source>
        <dbReference type="ARBA" id="ARBA00022490"/>
    </source>
</evidence>
<dbReference type="Gene3D" id="3.40.50.150">
    <property type="entry name" value="Vaccinia Virus protein VP39"/>
    <property type="match status" value="1"/>
</dbReference>
<keyword evidence="5 6" id="KW-0949">S-adenosyl-L-methionine</keyword>
<keyword evidence="3 6" id="KW-0489">Methyltransferase</keyword>
<dbReference type="InterPro" id="IPR029063">
    <property type="entry name" value="SAM-dependent_MTases_sf"/>
</dbReference>
<evidence type="ECO:0000256" key="3">
    <source>
        <dbReference type="ARBA" id="ARBA00022603"/>
    </source>
</evidence>
<feature type="region of interest" description="Disordered" evidence="7">
    <location>
        <begin position="1"/>
        <end position="22"/>
    </location>
</feature>
<comment type="subcellular location">
    <subcellularLocation>
        <location evidence="6">Cytoplasm</location>
    </subcellularLocation>
</comment>
<dbReference type="GO" id="GO:0005737">
    <property type="term" value="C:cytoplasm"/>
    <property type="evidence" value="ECO:0007669"/>
    <property type="project" value="UniProtKB-SubCell"/>
</dbReference>
<protein>
    <recommendedName>
        <fullName evidence="6">Ribosomal RNA large subunit methyltransferase F</fullName>
        <ecNumber evidence="6">2.1.1.181</ecNumber>
    </recommendedName>
    <alternativeName>
        <fullName evidence="6">23S rRNA mA1618 methyltransferase</fullName>
    </alternativeName>
    <alternativeName>
        <fullName evidence="6">rRNA adenine N-6-methyltransferase</fullName>
    </alternativeName>
</protein>
<dbReference type="PANTHER" id="PTHR13393:SF0">
    <property type="entry name" value="RNA N6-ADENOSINE-METHYLTRANSFERASE METTL16"/>
    <property type="match status" value="1"/>
</dbReference>
<comment type="caution">
    <text evidence="8">The sequence shown here is derived from an EMBL/GenBank/DDBJ whole genome shotgun (WGS) entry which is preliminary data.</text>
</comment>
<dbReference type="AlphaFoldDB" id="A0A840BR59"/>
<keyword evidence="1 6" id="KW-0963">Cytoplasm</keyword>
<evidence type="ECO:0000256" key="4">
    <source>
        <dbReference type="ARBA" id="ARBA00022679"/>
    </source>
</evidence>
<dbReference type="PANTHER" id="PTHR13393">
    <property type="entry name" value="SAM-DEPENDENT METHYLTRANSFERASE"/>
    <property type="match status" value="1"/>
</dbReference>
<organism evidence="8 9">
    <name type="scientific">Niveibacterium umoris</name>
    <dbReference type="NCBI Taxonomy" id="1193620"/>
    <lineage>
        <taxon>Bacteria</taxon>
        <taxon>Pseudomonadati</taxon>
        <taxon>Pseudomonadota</taxon>
        <taxon>Betaproteobacteria</taxon>
        <taxon>Rhodocyclales</taxon>
        <taxon>Rhodocyclaceae</taxon>
        <taxon>Niveibacterium</taxon>
    </lineage>
</organism>
<dbReference type="HAMAP" id="MF_01848">
    <property type="entry name" value="23SrRNA_methyltr_F"/>
    <property type="match status" value="1"/>
</dbReference>
<dbReference type="InterPro" id="IPR016909">
    <property type="entry name" value="rRNA_lsu_MeTfrase_F"/>
</dbReference>
<dbReference type="NCBIfam" id="NF008725">
    <property type="entry name" value="PRK11727.1"/>
    <property type="match status" value="1"/>
</dbReference>
<comment type="function">
    <text evidence="6">Specifically methylates the adenine in position 1618 of 23S rRNA.</text>
</comment>
<name>A0A840BR59_9RHOO</name>
<gene>
    <name evidence="6" type="primary">rlmF</name>
    <name evidence="8" type="ORF">GGR36_003374</name>
</gene>
<dbReference type="GO" id="GO:0070475">
    <property type="term" value="P:rRNA base methylation"/>
    <property type="evidence" value="ECO:0007669"/>
    <property type="project" value="TreeGrafter"/>
</dbReference>
<sequence>MPSKSNASVPLPASKQGLHPRNRQRGRYDFAQLIGCSPDLARFVARNAYGDDSIDFADPAAVRALNRALLKLNYGIAGWDLPPQYLCPPIPGRADYLHYLADLLAERHAGEIPTGGAVRVLDVGVGANCIYPLIGHGEYGWQFVGFDIDRDALACAQATLDTNPTFADAIELRFQPTARAIFRGMIGERERFHLTLCNPPFHASLAEARAGSERKWRNLGKADPAGAAPRLNFGGHGAELHCPGGEEGFIRRMIAESADYSEQCLWFSSLVSKATTIPVAQRALRAVGAREHRVIEMAQGQKRSRILAWTYFDEDERRA</sequence>
<evidence type="ECO:0000256" key="2">
    <source>
        <dbReference type="ARBA" id="ARBA00022552"/>
    </source>
</evidence>
<dbReference type="EC" id="2.1.1.181" evidence="6"/>
<evidence type="ECO:0000313" key="9">
    <source>
        <dbReference type="Proteomes" id="UP000561045"/>
    </source>
</evidence>
<dbReference type="GO" id="GO:0052907">
    <property type="term" value="F:23S rRNA (adenine(1618)-N(6))-methyltransferase activity"/>
    <property type="evidence" value="ECO:0007669"/>
    <property type="project" value="UniProtKB-EC"/>
</dbReference>
<dbReference type="PIRSF" id="PIRSF029038">
    <property type="entry name" value="Mtase_YbiN_prd"/>
    <property type="match status" value="1"/>
</dbReference>
<proteinExistence type="inferred from homology"/>
<dbReference type="CDD" id="cd02440">
    <property type="entry name" value="AdoMet_MTases"/>
    <property type="match status" value="1"/>
</dbReference>
<evidence type="ECO:0000256" key="5">
    <source>
        <dbReference type="ARBA" id="ARBA00022691"/>
    </source>
</evidence>
<accession>A0A840BR59</accession>
<dbReference type="InterPro" id="IPR010286">
    <property type="entry name" value="METTL16/RlmF"/>
</dbReference>